<protein>
    <submittedName>
        <fullName evidence="2">Uncharacterized protein</fullName>
    </submittedName>
</protein>
<evidence type="ECO:0000313" key="3">
    <source>
        <dbReference type="Proteomes" id="UP000275772"/>
    </source>
</evidence>
<dbReference type="VEuPathDB" id="FungiDB:BLGHR1_11186"/>
<dbReference type="EMBL" id="UNSH01000011">
    <property type="protein sequence ID" value="SZF00446.1"/>
    <property type="molecule type" value="Genomic_DNA"/>
</dbReference>
<reference evidence="2 3" key="1">
    <citation type="submission" date="2017-11" db="EMBL/GenBank/DDBJ databases">
        <authorList>
            <person name="Kracher B."/>
        </authorList>
    </citation>
    <scope>NUCLEOTIDE SEQUENCE [LARGE SCALE GENOMIC DNA]</scope>
    <source>
        <strain evidence="2 3">RACE1</strain>
    </source>
</reference>
<feature type="chain" id="PRO_5016822481" evidence="1">
    <location>
        <begin position="25"/>
        <end position="355"/>
    </location>
</feature>
<dbReference type="Proteomes" id="UP000275772">
    <property type="component" value="Unassembled WGS sequence"/>
</dbReference>
<proteinExistence type="predicted"/>
<evidence type="ECO:0000313" key="2">
    <source>
        <dbReference type="EMBL" id="SZF00446.1"/>
    </source>
</evidence>
<accession>A0A383UKS3</accession>
<feature type="signal peptide" evidence="1">
    <location>
        <begin position="1"/>
        <end position="24"/>
    </location>
</feature>
<gene>
    <name evidence="2" type="ORF">BLGHR1_11186</name>
</gene>
<keyword evidence="1" id="KW-0732">Signal</keyword>
<name>A0A383UKS3_BLUHO</name>
<organism evidence="2 3">
    <name type="scientific">Blumeria hordei</name>
    <name type="common">Barley powdery mildew</name>
    <name type="synonym">Blumeria graminis f. sp. hordei</name>
    <dbReference type="NCBI Taxonomy" id="2867405"/>
    <lineage>
        <taxon>Eukaryota</taxon>
        <taxon>Fungi</taxon>
        <taxon>Dikarya</taxon>
        <taxon>Ascomycota</taxon>
        <taxon>Pezizomycotina</taxon>
        <taxon>Leotiomycetes</taxon>
        <taxon>Erysiphales</taxon>
        <taxon>Erysiphaceae</taxon>
        <taxon>Blumeria</taxon>
    </lineage>
</organism>
<dbReference type="AlphaFoldDB" id="A0A383UKS3"/>
<sequence length="355" mass="40530">MMKHFFSGINVLLHTYLHFTPSSASPAASVSSPQNVKYSDYMCEDNYLKGEVLKMNIHAAWIALFNSEPTNSLPAYVGDSWPFGNSFGSLFIWPILMEKEHLGTGPVSNVRIIFNFRATLVGIVTIHQSELRYCQEVFNPTNSDLFDPNLHTVIGFRCANQVFEYDYVYNSYSAALNSLQTSGINHPDMYPKIVTRYNSAYQDFYVWPLLSRNKIYTLDDTNIMNFVAFKNSPDSLNVFHVADGKEVSCPLIWMNSVPALSIPSSLINSNLDPKDSRIAVDCNGQMFKQSYIEDNMQAAIRGIKHQQAGGTPYLYPQFTGNDYQIFGSRVWKWPLRNPSNFFEGKFDLLFDVWFY</sequence>
<evidence type="ECO:0000256" key="1">
    <source>
        <dbReference type="SAM" id="SignalP"/>
    </source>
</evidence>